<dbReference type="SMART" id="SM00320">
    <property type="entry name" value="WD40"/>
    <property type="match status" value="10"/>
</dbReference>
<gene>
    <name evidence="6" type="ORF">HZH68_012375</name>
</gene>
<dbReference type="PROSITE" id="PS50294">
    <property type="entry name" value="WD_REPEATS_REGION"/>
    <property type="match status" value="2"/>
</dbReference>
<evidence type="ECO:0008006" key="8">
    <source>
        <dbReference type="Google" id="ProtNLM"/>
    </source>
</evidence>
<feature type="repeat" description="WD" evidence="3">
    <location>
        <begin position="492"/>
        <end position="526"/>
    </location>
</feature>
<keyword evidence="7" id="KW-1185">Reference proteome</keyword>
<feature type="domain" description="WDR36/Utp21 C-terminal" evidence="4">
    <location>
        <begin position="699"/>
        <end position="901"/>
    </location>
</feature>
<dbReference type="PANTHER" id="PTHR22840">
    <property type="entry name" value="WD REPEAT-CONTAINING PROTEIN 36"/>
    <property type="match status" value="1"/>
</dbReference>
<dbReference type="SUPFAM" id="SSF50978">
    <property type="entry name" value="WD40 repeat-like"/>
    <property type="match status" value="1"/>
</dbReference>
<dbReference type="InterPro" id="IPR001680">
    <property type="entry name" value="WD40_rpt"/>
</dbReference>
<dbReference type="InterPro" id="IPR015943">
    <property type="entry name" value="WD40/YVTN_repeat-like_dom_sf"/>
</dbReference>
<evidence type="ECO:0000259" key="4">
    <source>
        <dbReference type="Pfam" id="PF04192"/>
    </source>
</evidence>
<protein>
    <recommendedName>
        <fullName evidence="8">WD repeat-containing protein 36</fullName>
    </recommendedName>
</protein>
<dbReference type="EMBL" id="JACSDZ010000013">
    <property type="protein sequence ID" value="KAF7388433.1"/>
    <property type="molecule type" value="Genomic_DNA"/>
</dbReference>
<name>A0A834JHG7_VESGE</name>
<comment type="caution">
    <text evidence="6">The sequence shown here is derived from an EMBL/GenBank/DDBJ whole genome shotgun (WGS) entry which is preliminary data.</text>
</comment>
<dbReference type="Pfam" id="PF25171">
    <property type="entry name" value="Beta-prop_WDR36-Utp21_1st"/>
    <property type="match status" value="1"/>
</dbReference>
<dbReference type="SUPFAM" id="SSF50998">
    <property type="entry name" value="Quinoprotein alcohol dehydrogenase-like"/>
    <property type="match status" value="1"/>
</dbReference>
<dbReference type="PROSITE" id="PS00678">
    <property type="entry name" value="WD_REPEATS_1"/>
    <property type="match status" value="2"/>
</dbReference>
<sequence length="903" mass="102707">MLLDIFNGISSLNDMVRKMVQSKIFVRNRALGYVSNHIPVVIRYIQRRKENLLVTCVGKEFHTYGCAHFTLLSVSGTHPDNISCLSADTYHIYTAAENIIYAWRRGTELKHTYKGHECSVHIILPFGPHLLSVDESSTVKVWDIKTEELILELNFSNEIFQITTLIHPITYMNKVLFGSQQGCLQLWNLKTTKMIYTFKGWNTTITALEQAPAIDVVAIGLSDGRIMLHNLKFDETIFELIQDWGAVISITFRTDEYPIMATGSLNGHIVFWNLEQRKVESQLNKAHFGSVTGLKYLPNEPLMVSSSPDNSLKLWIFDLADGAGRLLKIREGHSEPPTIIRFYGNNSDNILTAGGDSSLRIFSTITETFNKSLGRASFNRKASKKKGRSIEDPMIMPPIINLAAEETREKEWSNIVASHAGLGTVTTWSYNLLKMDDHKLLPERFKQNHNATATCLCLTKCGNFVVIGYNTGHVDRFNVQSGIHRASYGNEGEAHKGSVRGVVVDALNQTVITAGRDCLIKFWDFKPKDGKTIITLPESIEWLRYHNESTFIAVALEDFTVILIDLDTKKVIRHFHGHKAPLTDASFSPNARWLITSSMDCTIRTWDILSSHLIDVFQVPDACISLHFSSTGEFLATAHMCNLGIYLWSNRTVYSHVSLKAMKEEDVIPMINLPSSIVEVNQQVKEDIIEDEPEYISPEQLSKDLITISALAQSRWLNLLNIDIVKKRNKPKEPPKAPEKAPFFLPTIPSLDIKFDFSDVKDSIDTQRLRTHKDFQNLTIFGKLLHSTTSSENFLEVINKLKSMSPSSIDFEIQSLSVEENSAKLLLLQFMKVLCYMMERKIDFELTQAYLAVFLKWHGQTISETEELRNNLKEMEDLQLKNWIILREKLFYNLSVVQSLKKM</sequence>
<dbReference type="AlphaFoldDB" id="A0A834JHG7"/>
<proteinExistence type="predicted"/>
<dbReference type="Pfam" id="PF25168">
    <property type="entry name" value="Beta-prop_WDR36-Utp21_2nd"/>
    <property type="match status" value="1"/>
</dbReference>
<dbReference type="InterPro" id="IPR059157">
    <property type="entry name" value="WDR36-Utp21_N"/>
</dbReference>
<evidence type="ECO:0000313" key="6">
    <source>
        <dbReference type="EMBL" id="KAF7388433.1"/>
    </source>
</evidence>
<dbReference type="InterPro" id="IPR036322">
    <property type="entry name" value="WD40_repeat_dom_sf"/>
</dbReference>
<dbReference type="Pfam" id="PF04192">
    <property type="entry name" value="Utp21"/>
    <property type="match status" value="1"/>
</dbReference>
<evidence type="ECO:0000259" key="5">
    <source>
        <dbReference type="Pfam" id="PF25171"/>
    </source>
</evidence>
<evidence type="ECO:0000256" key="2">
    <source>
        <dbReference type="ARBA" id="ARBA00022737"/>
    </source>
</evidence>
<keyword evidence="2" id="KW-0677">Repeat</keyword>
<dbReference type="InterPro" id="IPR019775">
    <property type="entry name" value="WD40_repeat_CS"/>
</dbReference>
<evidence type="ECO:0000256" key="1">
    <source>
        <dbReference type="ARBA" id="ARBA00022574"/>
    </source>
</evidence>
<feature type="domain" description="WDR36/Utp21 N-terminal" evidence="5">
    <location>
        <begin position="54"/>
        <end position="318"/>
    </location>
</feature>
<evidence type="ECO:0000256" key="3">
    <source>
        <dbReference type="PROSITE-ProRule" id="PRU00221"/>
    </source>
</evidence>
<dbReference type="InterPro" id="IPR007319">
    <property type="entry name" value="WDR36/Utp21_C"/>
</dbReference>
<dbReference type="GO" id="GO:0034388">
    <property type="term" value="C:Pwp2p-containing subcomplex of 90S preribosome"/>
    <property type="evidence" value="ECO:0007669"/>
    <property type="project" value="TreeGrafter"/>
</dbReference>
<reference evidence="6" key="1">
    <citation type="journal article" date="2020" name="G3 (Bethesda)">
        <title>High-Quality Assemblies for Three Invasive Social Wasps from the &lt;i&gt;Vespula&lt;/i&gt; Genus.</title>
        <authorList>
            <person name="Harrop T.W.R."/>
            <person name="Guhlin J."/>
            <person name="McLaughlin G.M."/>
            <person name="Permina E."/>
            <person name="Stockwell P."/>
            <person name="Gilligan J."/>
            <person name="Le Lec M.F."/>
            <person name="Gruber M.A.M."/>
            <person name="Quinn O."/>
            <person name="Lovegrove M."/>
            <person name="Duncan E.J."/>
            <person name="Remnant E.J."/>
            <person name="Van Eeckhoven J."/>
            <person name="Graham B."/>
            <person name="Knapp R.A."/>
            <person name="Langford K.W."/>
            <person name="Kronenberg Z."/>
            <person name="Press M.O."/>
            <person name="Eacker S.M."/>
            <person name="Wilson-Rankin E.E."/>
            <person name="Purcell J."/>
            <person name="Lester P.J."/>
            <person name="Dearden P.K."/>
        </authorList>
    </citation>
    <scope>NUCLEOTIDE SEQUENCE</scope>
    <source>
        <strain evidence="6">Linc-1</strain>
    </source>
</reference>
<dbReference type="Gene3D" id="2.130.10.10">
    <property type="entry name" value="YVTN repeat-like/Quinoprotein amine dehydrogenase"/>
    <property type="match status" value="2"/>
</dbReference>
<dbReference type="PROSITE" id="PS50082">
    <property type="entry name" value="WD_REPEATS_2"/>
    <property type="match status" value="3"/>
</dbReference>
<feature type="repeat" description="WD" evidence="3">
    <location>
        <begin position="575"/>
        <end position="616"/>
    </location>
</feature>
<dbReference type="PANTHER" id="PTHR22840:SF12">
    <property type="entry name" value="WD REPEAT-CONTAINING PROTEIN 36"/>
    <property type="match status" value="1"/>
</dbReference>
<dbReference type="Proteomes" id="UP000617340">
    <property type="component" value="Unassembled WGS sequence"/>
</dbReference>
<dbReference type="InterPro" id="IPR011047">
    <property type="entry name" value="Quinoprotein_ADH-like_sf"/>
</dbReference>
<dbReference type="GO" id="GO:0006364">
    <property type="term" value="P:rRNA processing"/>
    <property type="evidence" value="ECO:0007669"/>
    <property type="project" value="InterPro"/>
</dbReference>
<keyword evidence="1 3" id="KW-0853">WD repeat</keyword>
<dbReference type="FunFam" id="2.130.10.10:FF:000109">
    <property type="entry name" value="WD repeat domain 36"/>
    <property type="match status" value="1"/>
</dbReference>
<evidence type="ECO:0000313" key="7">
    <source>
        <dbReference type="Proteomes" id="UP000617340"/>
    </source>
</evidence>
<dbReference type="GO" id="GO:0032040">
    <property type="term" value="C:small-subunit processome"/>
    <property type="evidence" value="ECO:0007669"/>
    <property type="project" value="InterPro"/>
</dbReference>
<feature type="repeat" description="WD" evidence="3">
    <location>
        <begin position="284"/>
        <end position="315"/>
    </location>
</feature>
<accession>A0A834JHG7</accession>
<organism evidence="6 7">
    <name type="scientific">Vespula germanica</name>
    <name type="common">German yellow jacket</name>
    <name type="synonym">Paravespula germanica</name>
    <dbReference type="NCBI Taxonomy" id="30212"/>
    <lineage>
        <taxon>Eukaryota</taxon>
        <taxon>Metazoa</taxon>
        <taxon>Ecdysozoa</taxon>
        <taxon>Arthropoda</taxon>
        <taxon>Hexapoda</taxon>
        <taxon>Insecta</taxon>
        <taxon>Pterygota</taxon>
        <taxon>Neoptera</taxon>
        <taxon>Endopterygota</taxon>
        <taxon>Hymenoptera</taxon>
        <taxon>Apocrita</taxon>
        <taxon>Aculeata</taxon>
        <taxon>Vespoidea</taxon>
        <taxon>Vespidae</taxon>
        <taxon>Vespinae</taxon>
        <taxon>Vespula</taxon>
    </lineage>
</organism>